<dbReference type="STRING" id="329046.A0A1Y2BZG2"/>
<accession>A0A1Y2BZG2</accession>
<evidence type="ECO:0000259" key="8">
    <source>
        <dbReference type="SMART" id="SM00665"/>
    </source>
</evidence>
<dbReference type="EMBL" id="MCGO01000036">
    <property type="protein sequence ID" value="ORY40149.1"/>
    <property type="molecule type" value="Genomic_DNA"/>
</dbReference>
<name>A0A1Y2BZG2_9FUNG</name>
<feature type="transmembrane region" description="Helical" evidence="7">
    <location>
        <begin position="188"/>
        <end position="206"/>
    </location>
</feature>
<feature type="transmembrane region" description="Helical" evidence="7">
    <location>
        <begin position="212"/>
        <end position="234"/>
    </location>
</feature>
<dbReference type="AlphaFoldDB" id="A0A1Y2BZG2"/>
<evidence type="ECO:0000313" key="10">
    <source>
        <dbReference type="Proteomes" id="UP000193642"/>
    </source>
</evidence>
<keyword evidence="6 7" id="KW-0472">Membrane</keyword>
<feature type="domain" description="Cytochrome b561" evidence="8">
    <location>
        <begin position="89"/>
        <end position="201"/>
    </location>
</feature>
<evidence type="ECO:0000256" key="3">
    <source>
        <dbReference type="ARBA" id="ARBA00022692"/>
    </source>
</evidence>
<evidence type="ECO:0000256" key="6">
    <source>
        <dbReference type="ARBA" id="ARBA00023136"/>
    </source>
</evidence>
<dbReference type="InterPro" id="IPR006593">
    <property type="entry name" value="Cyt_b561/ferric_Rdtase_TM"/>
</dbReference>
<evidence type="ECO:0000256" key="4">
    <source>
        <dbReference type="ARBA" id="ARBA00022982"/>
    </source>
</evidence>
<evidence type="ECO:0000313" key="9">
    <source>
        <dbReference type="EMBL" id="ORY40149.1"/>
    </source>
</evidence>
<proteinExistence type="predicted"/>
<dbReference type="CDD" id="cd08760">
    <property type="entry name" value="Cyt_b561_FRRS1_like"/>
    <property type="match status" value="1"/>
</dbReference>
<keyword evidence="3 7" id="KW-0812">Transmembrane</keyword>
<comment type="subcellular location">
    <subcellularLocation>
        <location evidence="1">Membrane</location>
    </subcellularLocation>
</comment>
<keyword evidence="5 7" id="KW-1133">Transmembrane helix</keyword>
<evidence type="ECO:0000256" key="7">
    <source>
        <dbReference type="SAM" id="Phobius"/>
    </source>
</evidence>
<gene>
    <name evidence="9" type="ORF">BCR33DRAFT_719547</name>
</gene>
<dbReference type="GO" id="GO:0016020">
    <property type="term" value="C:membrane"/>
    <property type="evidence" value="ECO:0007669"/>
    <property type="project" value="UniProtKB-SubCell"/>
</dbReference>
<protein>
    <recommendedName>
        <fullName evidence="8">Cytochrome b561 domain-containing protein</fullName>
    </recommendedName>
</protein>
<evidence type="ECO:0000256" key="2">
    <source>
        <dbReference type="ARBA" id="ARBA00022448"/>
    </source>
</evidence>
<evidence type="ECO:0000256" key="1">
    <source>
        <dbReference type="ARBA" id="ARBA00004370"/>
    </source>
</evidence>
<keyword evidence="4" id="KW-0249">Electron transport</keyword>
<sequence>MAVGWIDPLFVVSETHLPLSLVVMTNQVLSQPNIVFSFTVPLSDTRFISTKASSQFIYALSDTPPTTPEDPASSFSKHSLMIRVDLVFLHGILMFFAWGVIPPGAIFMARYLKESMNYWYHWHKYLFLFGSEGASRFFTSNHGIIGTVVVFIGYPLQMLLGFISNALYDEKRKSVPWYDQLHHWTGRIIMVLVLVQMQLGLDLYGASTGVIAAFWCWVVLILCCVFGFIGEYWLRVRLFSQNQAIELEER</sequence>
<dbReference type="PANTHER" id="PTHR47797:SF3">
    <property type="entry name" value="CYTOCHROME B561 DOMAIN-CONTAINING PROTEIN"/>
    <property type="match status" value="1"/>
</dbReference>
<feature type="transmembrane region" description="Helical" evidence="7">
    <location>
        <begin position="86"/>
        <end position="112"/>
    </location>
</feature>
<dbReference type="PANTHER" id="PTHR47797">
    <property type="entry name" value="DEHYDROGENASE, PUTATIVE (AFU_ORTHOLOGUE AFUA_8G05805)-RELATED"/>
    <property type="match status" value="1"/>
</dbReference>
<dbReference type="Gene3D" id="1.20.120.1770">
    <property type="match status" value="1"/>
</dbReference>
<evidence type="ECO:0000256" key="5">
    <source>
        <dbReference type="ARBA" id="ARBA00022989"/>
    </source>
</evidence>
<dbReference type="SMART" id="SM00665">
    <property type="entry name" value="B561"/>
    <property type="match status" value="1"/>
</dbReference>
<dbReference type="OrthoDB" id="19261at2759"/>
<reference evidence="9 10" key="1">
    <citation type="submission" date="2016-07" db="EMBL/GenBank/DDBJ databases">
        <title>Pervasive Adenine N6-methylation of Active Genes in Fungi.</title>
        <authorList>
            <consortium name="DOE Joint Genome Institute"/>
            <person name="Mondo S.J."/>
            <person name="Dannebaum R.O."/>
            <person name="Kuo R.C."/>
            <person name="Labutti K."/>
            <person name="Haridas S."/>
            <person name="Kuo A."/>
            <person name="Salamov A."/>
            <person name="Ahrendt S.R."/>
            <person name="Lipzen A."/>
            <person name="Sullivan W."/>
            <person name="Andreopoulos W.B."/>
            <person name="Clum A."/>
            <person name="Lindquist E."/>
            <person name="Daum C."/>
            <person name="Ramamoorthy G.K."/>
            <person name="Gryganskyi A."/>
            <person name="Culley D."/>
            <person name="Magnuson J.K."/>
            <person name="James T.Y."/>
            <person name="O'Malley M.A."/>
            <person name="Stajich J.E."/>
            <person name="Spatafora J.W."/>
            <person name="Visel A."/>
            <person name="Grigoriev I.V."/>
        </authorList>
    </citation>
    <scope>NUCLEOTIDE SEQUENCE [LARGE SCALE GENOMIC DNA]</scope>
    <source>
        <strain evidence="9 10">JEL800</strain>
    </source>
</reference>
<feature type="transmembrane region" description="Helical" evidence="7">
    <location>
        <begin position="144"/>
        <end position="168"/>
    </location>
</feature>
<keyword evidence="2" id="KW-0813">Transport</keyword>
<keyword evidence="10" id="KW-1185">Reference proteome</keyword>
<feature type="non-terminal residue" evidence="9">
    <location>
        <position position="250"/>
    </location>
</feature>
<organism evidence="9 10">
    <name type="scientific">Rhizoclosmatium globosum</name>
    <dbReference type="NCBI Taxonomy" id="329046"/>
    <lineage>
        <taxon>Eukaryota</taxon>
        <taxon>Fungi</taxon>
        <taxon>Fungi incertae sedis</taxon>
        <taxon>Chytridiomycota</taxon>
        <taxon>Chytridiomycota incertae sedis</taxon>
        <taxon>Chytridiomycetes</taxon>
        <taxon>Chytridiales</taxon>
        <taxon>Chytriomycetaceae</taxon>
        <taxon>Rhizoclosmatium</taxon>
    </lineage>
</organism>
<dbReference type="Proteomes" id="UP000193642">
    <property type="component" value="Unassembled WGS sequence"/>
</dbReference>
<dbReference type="Pfam" id="PF03188">
    <property type="entry name" value="Cytochrom_B561"/>
    <property type="match status" value="1"/>
</dbReference>
<comment type="caution">
    <text evidence="9">The sequence shown here is derived from an EMBL/GenBank/DDBJ whole genome shotgun (WGS) entry which is preliminary data.</text>
</comment>